<feature type="compositionally biased region" description="Low complexity" evidence="1">
    <location>
        <begin position="87"/>
        <end position="100"/>
    </location>
</feature>
<evidence type="ECO:0000256" key="1">
    <source>
        <dbReference type="SAM" id="MobiDB-lite"/>
    </source>
</evidence>
<evidence type="ECO:0000313" key="2">
    <source>
        <dbReference type="EMBL" id="GAA0183103.1"/>
    </source>
</evidence>
<organism evidence="2 3">
    <name type="scientific">Lithospermum erythrorhizon</name>
    <name type="common">Purple gromwell</name>
    <name type="synonym">Lithospermum officinale var. erythrorhizon</name>
    <dbReference type="NCBI Taxonomy" id="34254"/>
    <lineage>
        <taxon>Eukaryota</taxon>
        <taxon>Viridiplantae</taxon>
        <taxon>Streptophyta</taxon>
        <taxon>Embryophyta</taxon>
        <taxon>Tracheophyta</taxon>
        <taxon>Spermatophyta</taxon>
        <taxon>Magnoliopsida</taxon>
        <taxon>eudicotyledons</taxon>
        <taxon>Gunneridae</taxon>
        <taxon>Pentapetalae</taxon>
        <taxon>asterids</taxon>
        <taxon>lamiids</taxon>
        <taxon>Boraginales</taxon>
        <taxon>Boraginaceae</taxon>
        <taxon>Boraginoideae</taxon>
        <taxon>Lithospermeae</taxon>
        <taxon>Lithospermum</taxon>
    </lineage>
</organism>
<dbReference type="Proteomes" id="UP001454036">
    <property type="component" value="Unassembled WGS sequence"/>
</dbReference>
<dbReference type="EMBL" id="BAABME010011013">
    <property type="protein sequence ID" value="GAA0183103.1"/>
    <property type="molecule type" value="Genomic_DNA"/>
</dbReference>
<protein>
    <submittedName>
        <fullName evidence="2">Uncharacterized protein</fullName>
    </submittedName>
</protein>
<evidence type="ECO:0000313" key="3">
    <source>
        <dbReference type="Proteomes" id="UP001454036"/>
    </source>
</evidence>
<reference evidence="2 3" key="1">
    <citation type="submission" date="2024-01" db="EMBL/GenBank/DDBJ databases">
        <title>The complete chloroplast genome sequence of Lithospermum erythrorhizon: insights into the phylogenetic relationship among Boraginaceae species and the maternal lineages of purple gromwells.</title>
        <authorList>
            <person name="Okada T."/>
            <person name="Watanabe K."/>
        </authorList>
    </citation>
    <scope>NUCLEOTIDE SEQUENCE [LARGE SCALE GENOMIC DNA]</scope>
</reference>
<proteinExistence type="predicted"/>
<feature type="region of interest" description="Disordered" evidence="1">
    <location>
        <begin position="1"/>
        <end position="33"/>
    </location>
</feature>
<name>A0AAV3RN36_LITER</name>
<comment type="caution">
    <text evidence="2">The sequence shown here is derived from an EMBL/GenBank/DDBJ whole genome shotgun (WGS) entry which is preliminary data.</text>
</comment>
<accession>A0AAV3RN36</accession>
<keyword evidence="3" id="KW-1185">Reference proteome</keyword>
<feature type="compositionally biased region" description="Polar residues" evidence="1">
    <location>
        <begin position="11"/>
        <end position="25"/>
    </location>
</feature>
<sequence length="144" mass="15176">MPGDPSEEIPPNSTALASMSSQQNAIPLGRPDSPVTRFLVAHVVASGFNDAEIDENQQESDAISAKPVSVHPPSSSTADSPQVRLTPPTSQSTGSSQAGESADKPGDTPTIIRDSLPVSFSDENLTNFGRYLSIPSFVEMRLPL</sequence>
<dbReference type="AlphaFoldDB" id="A0AAV3RN36"/>
<feature type="region of interest" description="Disordered" evidence="1">
    <location>
        <begin position="51"/>
        <end position="115"/>
    </location>
</feature>
<gene>
    <name evidence="2" type="ORF">LIER_30576</name>
</gene>